<dbReference type="CDD" id="cd11386">
    <property type="entry name" value="MCP_signal"/>
    <property type="match status" value="1"/>
</dbReference>
<dbReference type="InterPro" id="IPR004089">
    <property type="entry name" value="MCPsignal_dom"/>
</dbReference>
<dbReference type="AlphaFoldDB" id="A0A7W2EL07"/>
<organism evidence="9 10">
    <name type="scientific">Rugamonas fusca</name>
    <dbReference type="NCBI Taxonomy" id="2758568"/>
    <lineage>
        <taxon>Bacteria</taxon>
        <taxon>Pseudomonadati</taxon>
        <taxon>Pseudomonadota</taxon>
        <taxon>Betaproteobacteria</taxon>
        <taxon>Burkholderiales</taxon>
        <taxon>Oxalobacteraceae</taxon>
        <taxon>Telluria group</taxon>
        <taxon>Rugamonas</taxon>
    </lineage>
</organism>
<evidence type="ECO:0000256" key="4">
    <source>
        <dbReference type="PROSITE-ProRule" id="PRU00284"/>
    </source>
</evidence>
<keyword evidence="10" id="KW-1185">Reference proteome</keyword>
<dbReference type="RefSeq" id="WP_182220032.1">
    <property type="nucleotide sequence ID" value="NZ_JACEZS010000022.1"/>
</dbReference>
<dbReference type="Pfam" id="PF18947">
    <property type="entry name" value="HAMP_2"/>
    <property type="match status" value="1"/>
</dbReference>
<feature type="region of interest" description="Disordered" evidence="5">
    <location>
        <begin position="584"/>
        <end position="627"/>
    </location>
</feature>
<evidence type="ECO:0000313" key="9">
    <source>
        <dbReference type="EMBL" id="MBA5607831.1"/>
    </source>
</evidence>
<evidence type="ECO:0000256" key="5">
    <source>
        <dbReference type="SAM" id="MobiDB-lite"/>
    </source>
</evidence>
<dbReference type="Pfam" id="PF00672">
    <property type="entry name" value="HAMP"/>
    <property type="match status" value="1"/>
</dbReference>
<dbReference type="SUPFAM" id="SSF58104">
    <property type="entry name" value="Methyl-accepting chemotaxis protein (MCP) signaling domain"/>
    <property type="match status" value="1"/>
</dbReference>
<dbReference type="EMBL" id="JACEZS010000022">
    <property type="protein sequence ID" value="MBA5607831.1"/>
    <property type="molecule type" value="Genomic_DNA"/>
</dbReference>
<evidence type="ECO:0000256" key="1">
    <source>
        <dbReference type="ARBA" id="ARBA00004370"/>
    </source>
</evidence>
<evidence type="ECO:0000256" key="3">
    <source>
        <dbReference type="ARBA" id="ARBA00029447"/>
    </source>
</evidence>
<dbReference type="GO" id="GO:0006935">
    <property type="term" value="P:chemotaxis"/>
    <property type="evidence" value="ECO:0007669"/>
    <property type="project" value="UniProtKB-KW"/>
</dbReference>
<feature type="domain" description="HAMP" evidence="8">
    <location>
        <begin position="204"/>
        <end position="256"/>
    </location>
</feature>
<dbReference type="PANTHER" id="PTHR43531">
    <property type="entry name" value="PROTEIN ICFG"/>
    <property type="match status" value="1"/>
</dbReference>
<feature type="transmembrane region" description="Helical" evidence="6">
    <location>
        <begin position="12"/>
        <end position="30"/>
    </location>
</feature>
<dbReference type="Gene3D" id="1.10.287.950">
    <property type="entry name" value="Methyl-accepting chemotaxis protein"/>
    <property type="match status" value="1"/>
</dbReference>
<dbReference type="Gene3D" id="6.10.340.10">
    <property type="match status" value="1"/>
</dbReference>
<comment type="subcellular location">
    <subcellularLocation>
        <location evidence="1">Membrane</location>
    </subcellularLocation>
</comment>
<feature type="domain" description="HAMP" evidence="8">
    <location>
        <begin position="295"/>
        <end position="347"/>
    </location>
</feature>
<keyword evidence="6" id="KW-0472">Membrane</keyword>
<dbReference type="InterPro" id="IPR003660">
    <property type="entry name" value="HAMP_dom"/>
</dbReference>
<evidence type="ECO:0000256" key="6">
    <source>
        <dbReference type="SAM" id="Phobius"/>
    </source>
</evidence>
<dbReference type="SMART" id="SM00304">
    <property type="entry name" value="HAMP"/>
    <property type="match status" value="2"/>
</dbReference>
<proteinExistence type="inferred from homology"/>
<dbReference type="GO" id="GO:0007165">
    <property type="term" value="P:signal transduction"/>
    <property type="evidence" value="ECO:0007669"/>
    <property type="project" value="UniProtKB-KW"/>
</dbReference>
<evidence type="ECO:0000259" key="8">
    <source>
        <dbReference type="PROSITE" id="PS50885"/>
    </source>
</evidence>
<dbReference type="InterPro" id="IPR051310">
    <property type="entry name" value="MCP_chemotaxis"/>
</dbReference>
<comment type="caution">
    <text evidence="9">The sequence shown here is derived from an EMBL/GenBank/DDBJ whole genome shotgun (WGS) entry which is preliminary data.</text>
</comment>
<protein>
    <submittedName>
        <fullName evidence="9">Methyl-accepting chemotaxis protein</fullName>
    </submittedName>
</protein>
<comment type="similarity">
    <text evidence="3">Belongs to the methyl-accepting chemotaxis (MCP) protein family.</text>
</comment>
<dbReference type="GO" id="GO:0004888">
    <property type="term" value="F:transmembrane signaling receptor activity"/>
    <property type="evidence" value="ECO:0007669"/>
    <property type="project" value="TreeGrafter"/>
</dbReference>
<evidence type="ECO:0000259" key="7">
    <source>
        <dbReference type="PROSITE" id="PS50111"/>
    </source>
</evidence>
<dbReference type="PROSITE" id="PS50885">
    <property type="entry name" value="HAMP"/>
    <property type="match status" value="2"/>
</dbReference>
<keyword evidence="2" id="KW-0145">Chemotaxis</keyword>
<keyword evidence="6" id="KW-1133">Transmembrane helix</keyword>
<dbReference type="Proteomes" id="UP000566711">
    <property type="component" value="Unassembled WGS sequence"/>
</dbReference>
<evidence type="ECO:0000313" key="10">
    <source>
        <dbReference type="Proteomes" id="UP000566711"/>
    </source>
</evidence>
<dbReference type="CDD" id="cd06225">
    <property type="entry name" value="HAMP"/>
    <property type="match status" value="1"/>
</dbReference>
<dbReference type="GO" id="GO:0005886">
    <property type="term" value="C:plasma membrane"/>
    <property type="evidence" value="ECO:0007669"/>
    <property type="project" value="TreeGrafter"/>
</dbReference>
<evidence type="ECO:0000256" key="2">
    <source>
        <dbReference type="ARBA" id="ARBA00022500"/>
    </source>
</evidence>
<feature type="transmembrane region" description="Helical" evidence="6">
    <location>
        <begin position="184"/>
        <end position="206"/>
    </location>
</feature>
<dbReference type="SMART" id="SM00283">
    <property type="entry name" value="MA"/>
    <property type="match status" value="1"/>
</dbReference>
<keyword evidence="6" id="KW-0812">Transmembrane</keyword>
<feature type="domain" description="Methyl-accepting transducer" evidence="7">
    <location>
        <begin position="352"/>
        <end position="567"/>
    </location>
</feature>
<keyword evidence="4" id="KW-0807">Transducer</keyword>
<name>A0A7W2EL07_9BURK</name>
<dbReference type="PROSITE" id="PS50111">
    <property type="entry name" value="CHEMOTAXIS_TRANSDUC_2"/>
    <property type="match status" value="1"/>
</dbReference>
<gene>
    <name evidence="9" type="ORF">H3H36_20965</name>
</gene>
<dbReference type="PANTHER" id="PTHR43531:SF11">
    <property type="entry name" value="METHYL-ACCEPTING CHEMOTAXIS PROTEIN 3"/>
    <property type="match status" value="1"/>
</dbReference>
<sequence length="627" mass="66655">MLSNVRIGTRLGMAFFLLTVLSLFLGWIAIQETSAMNEQWIAIRQDALAKRNAVNRGNIALGDGIHHFKNFILRGGDYAQKFGNDMAAVERVADDYRAIGALHPDEEKLMNQLREGAAAYRRDMQTLITMRARTDRPNELDKAVAGADKPIGAALASLTARTDETLKQADLKMTEVSAEARSRVLVTLGVTVLLTIASGVLITLSITRPIGRAVTVAETLARGDLAIDVASDARDETGKLLTAMQHMIASLRQVIDSQARVVNAANRGNFDTRVDLAGLQGFQKEMGEGLNNLVTTTGASIADVVRMMGAMAEGDLDCAIDKEYEGAFGQLKEYCNNTVQKLAQVVAEVNSSAEALASASEEISATAQTLSQAASEQAAGAEETSAAIEQMTASISANTENAKVTDGMASQAAREAVEGGEAVRSTVAAMKQIAKKIQIIDDIAYQTNLLALNAAIEAARAGQHGKGFAVVAAEVRKLAERSQLAAQEIEQVATGSVDLAEKAGRLLDQMVPNIRKTSDLVQEITAASEEQSSGVGQINSAVGQLSQTTQQNASSSEELAATSEEMSGQAEMLQQTMSFFKMGGSQMARSAPRRGGKPERRPSINFGGRGGKAALVAEPDESNFVRF</sequence>
<dbReference type="SUPFAM" id="SSF158472">
    <property type="entry name" value="HAMP domain-like"/>
    <property type="match status" value="1"/>
</dbReference>
<reference evidence="9 10" key="1">
    <citation type="submission" date="2020-07" db="EMBL/GenBank/DDBJ databases">
        <title>Novel species isolated from subtropical streams in China.</title>
        <authorList>
            <person name="Lu H."/>
        </authorList>
    </citation>
    <scope>NUCLEOTIDE SEQUENCE [LARGE SCALE GENOMIC DNA]</scope>
    <source>
        <strain evidence="9 10">FT3S</strain>
    </source>
</reference>
<dbReference type="FunFam" id="1.10.287.950:FF:000001">
    <property type="entry name" value="Methyl-accepting chemotaxis sensory transducer"/>
    <property type="match status" value="1"/>
</dbReference>
<accession>A0A7W2EL07</accession>
<dbReference type="Pfam" id="PF00015">
    <property type="entry name" value="MCPsignal"/>
    <property type="match status" value="1"/>
</dbReference>